<keyword evidence="7" id="KW-0472">Membrane</keyword>
<evidence type="ECO:0000256" key="5">
    <source>
        <dbReference type="ARBA" id="ARBA00022741"/>
    </source>
</evidence>
<dbReference type="EMBL" id="JBBIAA010000001">
    <property type="protein sequence ID" value="MEJ5943750.1"/>
    <property type="molecule type" value="Genomic_DNA"/>
</dbReference>
<keyword evidence="3" id="KW-0813">Transport</keyword>
<evidence type="ECO:0000256" key="6">
    <source>
        <dbReference type="ARBA" id="ARBA00022840"/>
    </source>
</evidence>
<dbReference type="InterPro" id="IPR017871">
    <property type="entry name" value="ABC_transporter-like_CS"/>
</dbReference>
<dbReference type="SUPFAM" id="SSF52540">
    <property type="entry name" value="P-loop containing nucleoside triphosphate hydrolases"/>
    <property type="match status" value="1"/>
</dbReference>
<dbReference type="PROSITE" id="PS50893">
    <property type="entry name" value="ABC_TRANSPORTER_2"/>
    <property type="match status" value="1"/>
</dbReference>
<dbReference type="NCBIfam" id="TIGR01727">
    <property type="entry name" value="oligo_HPY"/>
    <property type="match status" value="1"/>
</dbReference>
<evidence type="ECO:0000259" key="9">
    <source>
        <dbReference type="PROSITE" id="PS50893"/>
    </source>
</evidence>
<dbReference type="InterPro" id="IPR050388">
    <property type="entry name" value="ABC_Ni/Peptide_Import"/>
</dbReference>
<evidence type="ECO:0000256" key="1">
    <source>
        <dbReference type="ARBA" id="ARBA00004202"/>
    </source>
</evidence>
<evidence type="ECO:0000256" key="8">
    <source>
        <dbReference type="SAM" id="MobiDB-lite"/>
    </source>
</evidence>
<dbReference type="PROSITE" id="PS00211">
    <property type="entry name" value="ABC_TRANSPORTER_1"/>
    <property type="match status" value="1"/>
</dbReference>
<feature type="region of interest" description="Disordered" evidence="8">
    <location>
        <begin position="318"/>
        <end position="344"/>
    </location>
</feature>
<dbReference type="PANTHER" id="PTHR43297:SF2">
    <property type="entry name" value="DIPEPTIDE TRANSPORT ATP-BINDING PROTEIN DPPD"/>
    <property type="match status" value="1"/>
</dbReference>
<dbReference type="Pfam" id="PF00005">
    <property type="entry name" value="ABC_tran"/>
    <property type="match status" value="1"/>
</dbReference>
<evidence type="ECO:0000313" key="11">
    <source>
        <dbReference type="Proteomes" id="UP001387100"/>
    </source>
</evidence>
<dbReference type="InterPro" id="IPR003593">
    <property type="entry name" value="AAA+_ATPase"/>
</dbReference>
<comment type="similarity">
    <text evidence="2">Belongs to the ABC transporter superfamily.</text>
</comment>
<dbReference type="Pfam" id="PF08352">
    <property type="entry name" value="oligo_HPY"/>
    <property type="match status" value="1"/>
</dbReference>
<evidence type="ECO:0000256" key="3">
    <source>
        <dbReference type="ARBA" id="ARBA00022448"/>
    </source>
</evidence>
<dbReference type="Proteomes" id="UP001387100">
    <property type="component" value="Unassembled WGS sequence"/>
</dbReference>
<keyword evidence="4" id="KW-1003">Cell membrane</keyword>
<dbReference type="InterPro" id="IPR013563">
    <property type="entry name" value="Oligopep_ABC_C"/>
</dbReference>
<organism evidence="10 11">
    <name type="scientific">Pseudokineococcus basanitobsidens</name>
    <dbReference type="NCBI Taxonomy" id="1926649"/>
    <lineage>
        <taxon>Bacteria</taxon>
        <taxon>Bacillati</taxon>
        <taxon>Actinomycetota</taxon>
        <taxon>Actinomycetes</taxon>
        <taxon>Kineosporiales</taxon>
        <taxon>Kineosporiaceae</taxon>
        <taxon>Pseudokineococcus</taxon>
    </lineage>
</organism>
<gene>
    <name evidence="10" type="ORF">WDZ17_00390</name>
</gene>
<dbReference type="PANTHER" id="PTHR43297">
    <property type="entry name" value="OLIGOPEPTIDE TRANSPORT ATP-BINDING PROTEIN APPD"/>
    <property type="match status" value="1"/>
</dbReference>
<evidence type="ECO:0000313" key="10">
    <source>
        <dbReference type="EMBL" id="MEJ5943750.1"/>
    </source>
</evidence>
<keyword evidence="6 10" id="KW-0067">ATP-binding</keyword>
<proteinExistence type="inferred from homology"/>
<dbReference type="GO" id="GO:0005524">
    <property type="term" value="F:ATP binding"/>
    <property type="evidence" value="ECO:0007669"/>
    <property type="project" value="UniProtKB-KW"/>
</dbReference>
<keyword evidence="5" id="KW-0547">Nucleotide-binding</keyword>
<dbReference type="InterPro" id="IPR003439">
    <property type="entry name" value="ABC_transporter-like_ATP-bd"/>
</dbReference>
<dbReference type="InterPro" id="IPR027417">
    <property type="entry name" value="P-loop_NTPase"/>
</dbReference>
<evidence type="ECO:0000256" key="2">
    <source>
        <dbReference type="ARBA" id="ARBA00005417"/>
    </source>
</evidence>
<name>A0ABU8RFD0_9ACTN</name>
<dbReference type="CDD" id="cd03257">
    <property type="entry name" value="ABC_NikE_OppD_transporters"/>
    <property type="match status" value="1"/>
</dbReference>
<sequence>MAVPSTVPPPSRAAHDPLLRVRGLRVAAGTGDEAVELVRGVDLDVGRGELVALLGESGSGKSVTARAVLGLGAPGMRTSADEMSLAGLDLTALTERQLRPLRGRRMALVVQDALSALNPVLSVGDQVGELVRVHTGASRRAARARAVELLAMVGIPGAAQRVRDYPHQFSGGMRQRILIAMAVALEPELLVADEPTTALDVTVQAQVLELLDGLRRDLGMGVLLITHDLGVVSEVADRVAVMYAGRVVEAGSADDVLVRPAHPYTRALLASVPQAATTAGALATIPGSPPVPAQTPPGCAFSPRCTWALPACSAEVPAPRRHDGAAGPRTSACIRSQEVLDEHR</sequence>
<dbReference type="Gene3D" id="3.40.50.300">
    <property type="entry name" value="P-loop containing nucleotide triphosphate hydrolases"/>
    <property type="match status" value="1"/>
</dbReference>
<keyword evidence="11" id="KW-1185">Reference proteome</keyword>
<evidence type="ECO:0000256" key="4">
    <source>
        <dbReference type="ARBA" id="ARBA00022475"/>
    </source>
</evidence>
<dbReference type="RefSeq" id="WP_339573142.1">
    <property type="nucleotide sequence ID" value="NZ_JBBIAA010000001.1"/>
</dbReference>
<reference evidence="10 11" key="1">
    <citation type="journal article" date="2017" name="Int. J. Syst. Evol. Microbiol.">
        <title>Pseudokineococcus basanitobsidens sp. nov., isolated from volcanic rock.</title>
        <authorList>
            <person name="Lee D.W."/>
            <person name="Park M.Y."/>
            <person name="Kim J.J."/>
            <person name="Kim B.S."/>
        </authorList>
    </citation>
    <scope>NUCLEOTIDE SEQUENCE [LARGE SCALE GENOMIC DNA]</scope>
    <source>
        <strain evidence="10 11">DSM 103726</strain>
    </source>
</reference>
<evidence type="ECO:0000256" key="7">
    <source>
        <dbReference type="ARBA" id="ARBA00023136"/>
    </source>
</evidence>
<comment type="subcellular location">
    <subcellularLocation>
        <location evidence="1">Cell membrane</location>
        <topology evidence="1">Peripheral membrane protein</topology>
    </subcellularLocation>
</comment>
<comment type="caution">
    <text evidence="10">The sequence shown here is derived from an EMBL/GenBank/DDBJ whole genome shotgun (WGS) entry which is preliminary data.</text>
</comment>
<protein>
    <submittedName>
        <fullName evidence="10">ABC transporter ATP-binding protein</fullName>
    </submittedName>
</protein>
<accession>A0ABU8RFD0</accession>
<feature type="domain" description="ABC transporter" evidence="9">
    <location>
        <begin position="19"/>
        <end position="269"/>
    </location>
</feature>
<dbReference type="SMART" id="SM00382">
    <property type="entry name" value="AAA"/>
    <property type="match status" value="1"/>
</dbReference>